<accession>A0A937W318</accession>
<reference evidence="1" key="1">
    <citation type="submission" date="2019-03" db="EMBL/GenBank/DDBJ databases">
        <title>Lake Tanganyika Metagenome-Assembled Genomes (MAGs).</title>
        <authorList>
            <person name="Tran P."/>
        </authorList>
    </citation>
    <scope>NUCLEOTIDE SEQUENCE</scope>
    <source>
        <strain evidence="1">K_DeepCast_65m_m2_066</strain>
    </source>
</reference>
<sequence length="133" mass="14433">MPPHSRAEGIIAVPEGARVHAAVDGFVARLVVAPGTHVRQGAVLGRTVPAATQQLPSLALSTQGGGGIATDPRDAEGHKALIRFFELDVHLLAAEEVRHVSGRAYVRFDHGWEPLAQRWYRQLRGLFLSRFAV</sequence>
<organism evidence="1 2">
    <name type="scientific">Tectimicrobiota bacterium</name>
    <dbReference type="NCBI Taxonomy" id="2528274"/>
    <lineage>
        <taxon>Bacteria</taxon>
        <taxon>Pseudomonadati</taxon>
        <taxon>Nitrospinota/Tectimicrobiota group</taxon>
        <taxon>Candidatus Tectimicrobiota</taxon>
    </lineage>
</organism>
<evidence type="ECO:0000313" key="2">
    <source>
        <dbReference type="Proteomes" id="UP000712673"/>
    </source>
</evidence>
<comment type="caution">
    <text evidence="1">The sequence shown here is derived from an EMBL/GenBank/DDBJ whole genome shotgun (WGS) entry which is preliminary data.</text>
</comment>
<evidence type="ECO:0000313" key="1">
    <source>
        <dbReference type="EMBL" id="MBM3224469.1"/>
    </source>
</evidence>
<protein>
    <submittedName>
        <fullName evidence="1">Efflux RND transporter periplasmic adaptor subunit</fullName>
    </submittedName>
</protein>
<name>A0A937W318_UNCTE</name>
<gene>
    <name evidence="1" type="ORF">FJZ47_11800</name>
</gene>
<dbReference type="EMBL" id="VGLS01000334">
    <property type="protein sequence ID" value="MBM3224469.1"/>
    <property type="molecule type" value="Genomic_DNA"/>
</dbReference>
<dbReference type="AlphaFoldDB" id="A0A937W318"/>
<dbReference type="Proteomes" id="UP000712673">
    <property type="component" value="Unassembled WGS sequence"/>
</dbReference>
<proteinExistence type="predicted"/>